<dbReference type="GO" id="GO:0005524">
    <property type="term" value="F:ATP binding"/>
    <property type="evidence" value="ECO:0007669"/>
    <property type="project" value="UniProtKB-KW"/>
</dbReference>
<dbReference type="GO" id="GO:0003963">
    <property type="term" value="F:RNA-3'-phosphate cyclase activity"/>
    <property type="evidence" value="ECO:0007669"/>
    <property type="project" value="UniProtKB-EC"/>
</dbReference>
<dbReference type="InterPro" id="IPR020719">
    <property type="entry name" value="RNA3'_term_phos_cycl-like_CS"/>
</dbReference>
<keyword evidence="4" id="KW-0436">Ligase</keyword>
<evidence type="ECO:0000313" key="12">
    <source>
        <dbReference type="Proteomes" id="UP000594260"/>
    </source>
</evidence>
<dbReference type="InterPro" id="IPR037136">
    <property type="entry name" value="RNA3'_phos_cyclase_dom_sf"/>
</dbReference>
<comment type="similarity">
    <text evidence="1">Belongs to the RNA 3'-terminal cyclase family. Type 1 subfamily.</text>
</comment>
<dbReference type="OMA" id="WSPPIDY"/>
<feature type="domain" description="RNA 3'-terminal phosphate cyclase insert" evidence="10">
    <location>
        <begin position="192"/>
        <end position="290"/>
    </location>
</feature>
<dbReference type="CTD" id="8634"/>
<accession>A0A7M7J8Q3</accession>
<dbReference type="InterPro" id="IPR023797">
    <property type="entry name" value="RNA3'_phos_cyclase_dom"/>
</dbReference>
<evidence type="ECO:0000256" key="4">
    <source>
        <dbReference type="ARBA" id="ARBA00022598"/>
    </source>
</evidence>
<dbReference type="InParanoid" id="A0A7M7J8Q3"/>
<evidence type="ECO:0000256" key="1">
    <source>
        <dbReference type="ARBA" id="ARBA00009206"/>
    </source>
</evidence>
<dbReference type="EnsemblMetazoa" id="XM_022792672">
    <property type="protein sequence ID" value="XP_022648407"/>
    <property type="gene ID" value="LOC111244996"/>
</dbReference>
<dbReference type="Proteomes" id="UP000594260">
    <property type="component" value="Unplaced"/>
</dbReference>
<dbReference type="KEGG" id="vde:111244996"/>
<keyword evidence="8" id="KW-0067">ATP-binding</keyword>
<feature type="binding site" evidence="8">
    <location>
        <position position="108"/>
    </location>
    <ligand>
        <name>ATP</name>
        <dbReference type="ChEBI" id="CHEBI:30616"/>
    </ligand>
</feature>
<name>A0A7M7J8Q3_VARDE</name>
<dbReference type="InterPro" id="IPR000228">
    <property type="entry name" value="RNA3'_term_phos_cyc"/>
</dbReference>
<dbReference type="Pfam" id="PF01137">
    <property type="entry name" value="RTC"/>
    <property type="match status" value="1"/>
</dbReference>
<evidence type="ECO:0000256" key="3">
    <source>
        <dbReference type="ARBA" id="ARBA00021428"/>
    </source>
</evidence>
<evidence type="ECO:0000313" key="11">
    <source>
        <dbReference type="EnsemblMetazoa" id="XP_022648407"/>
    </source>
</evidence>
<keyword evidence="5 8" id="KW-0547">Nucleotide-binding</keyword>
<evidence type="ECO:0000256" key="5">
    <source>
        <dbReference type="ARBA" id="ARBA00022741"/>
    </source>
</evidence>
<dbReference type="Gene3D" id="3.30.360.20">
    <property type="entry name" value="RNA 3'-terminal phosphate cyclase, insert domain"/>
    <property type="match status" value="1"/>
</dbReference>
<dbReference type="SUPFAM" id="SSF55205">
    <property type="entry name" value="EPT/RTPC-like"/>
    <property type="match status" value="2"/>
</dbReference>
<dbReference type="PIRSF" id="PIRSF005378">
    <property type="entry name" value="RNA3'_term_phos_cycl_euk"/>
    <property type="match status" value="1"/>
</dbReference>
<comment type="catalytic activity">
    <reaction evidence="6">
        <text>a 3'-end 3'-phospho-ribonucleotide-RNA + ATP = a 3'-end 2',3'-cyclophospho-ribonucleotide-RNA + AMP + diphosphate</text>
        <dbReference type="Rhea" id="RHEA:23976"/>
        <dbReference type="Rhea" id="RHEA-COMP:10463"/>
        <dbReference type="Rhea" id="RHEA-COMP:10464"/>
        <dbReference type="ChEBI" id="CHEBI:30616"/>
        <dbReference type="ChEBI" id="CHEBI:33019"/>
        <dbReference type="ChEBI" id="CHEBI:83062"/>
        <dbReference type="ChEBI" id="CHEBI:83064"/>
        <dbReference type="ChEBI" id="CHEBI:456215"/>
        <dbReference type="EC" id="6.5.1.4"/>
    </reaction>
</comment>
<dbReference type="InterPro" id="IPR036553">
    <property type="entry name" value="RPTC_insert"/>
</dbReference>
<sequence length="387" mass="41547">MSSSNEKPVSIDGSTLEGGGQLVRVAVALAGILGKPVNIFNIRKGRSRDGLKRQHMKGLDLVTRVTQGVTEGCKESSREITFYPGKILGGRSMIADAETAGSVALMLQVALPVLLFAPERTPTRLTLKGGTNCDMAPQIDYIEMVLRPWLKNFGVHFVLDIKRRGYYPNGGGEVEVVISPLSEPIQAVDMTRPGDVIQMTGYSFAAGGLPLNVAQVIAAGASANVKADYPCEVNIRRVKEPPEVCVGSAAGIVLAVQFTEGCVLGADALLQKNSRAELLGVKCGKNLVKVMDRKVTVDEYMQDQLVIFMALAKGKSRIRCHRLSEHAETAIYICEKLTNAKFRISERDSGTTIIECTGIGWAPPHLSHSLEAGDNGGVSDRVNAQDG</sequence>
<dbReference type="EC" id="6.5.1.4" evidence="2"/>
<evidence type="ECO:0000259" key="10">
    <source>
        <dbReference type="Pfam" id="PF05189"/>
    </source>
</evidence>
<dbReference type="GO" id="GO:0005634">
    <property type="term" value="C:nucleus"/>
    <property type="evidence" value="ECO:0007669"/>
    <property type="project" value="TreeGrafter"/>
</dbReference>
<dbReference type="RefSeq" id="XP_022648407.1">
    <property type="nucleotide sequence ID" value="XM_022792672.1"/>
</dbReference>
<dbReference type="InterPro" id="IPR013792">
    <property type="entry name" value="RNA3'P_cycl/enolpyr_Trfase_a/b"/>
</dbReference>
<dbReference type="InterPro" id="IPR013791">
    <property type="entry name" value="RNA3'-term_phos_cycl_insert"/>
</dbReference>
<dbReference type="Gene3D" id="3.65.10.20">
    <property type="entry name" value="RNA 3'-terminal phosphate cyclase domain"/>
    <property type="match status" value="1"/>
</dbReference>
<feature type="binding site" evidence="8">
    <location>
        <begin position="300"/>
        <end position="304"/>
    </location>
    <ligand>
        <name>ATP</name>
        <dbReference type="ChEBI" id="CHEBI:30616"/>
    </ligand>
</feature>
<dbReference type="GeneID" id="111244996"/>
<evidence type="ECO:0000256" key="8">
    <source>
        <dbReference type="PIRSR" id="PIRSR005378-2"/>
    </source>
</evidence>
<evidence type="ECO:0000256" key="7">
    <source>
        <dbReference type="PIRSR" id="PIRSR005378-1"/>
    </source>
</evidence>
<evidence type="ECO:0000259" key="9">
    <source>
        <dbReference type="Pfam" id="PF01137"/>
    </source>
</evidence>
<dbReference type="OrthoDB" id="25029at2759"/>
<dbReference type="Pfam" id="PF05189">
    <property type="entry name" value="RTC_insert"/>
    <property type="match status" value="1"/>
</dbReference>
<proteinExistence type="inferred from homology"/>
<dbReference type="InterPro" id="IPR017770">
    <property type="entry name" value="RNA3'_term_phos_cyc_type_1"/>
</dbReference>
<dbReference type="FunCoup" id="A0A7M7J8Q3">
    <property type="interactions" value="1449"/>
</dbReference>
<dbReference type="NCBIfam" id="TIGR03399">
    <property type="entry name" value="RNA_3prim_cycl"/>
    <property type="match status" value="1"/>
</dbReference>
<reference evidence="11" key="1">
    <citation type="submission" date="2021-01" db="UniProtKB">
        <authorList>
            <consortium name="EnsemblMetazoa"/>
        </authorList>
    </citation>
    <scope>IDENTIFICATION</scope>
</reference>
<evidence type="ECO:0000256" key="2">
    <source>
        <dbReference type="ARBA" id="ARBA00012725"/>
    </source>
</evidence>
<dbReference type="PANTHER" id="PTHR11096:SF0">
    <property type="entry name" value="RNA 3'-TERMINAL PHOSPHATE CYCLASE"/>
    <property type="match status" value="1"/>
</dbReference>
<dbReference type="GO" id="GO:0006396">
    <property type="term" value="P:RNA processing"/>
    <property type="evidence" value="ECO:0007669"/>
    <property type="project" value="InterPro"/>
</dbReference>
<dbReference type="PROSITE" id="PS01287">
    <property type="entry name" value="RTC"/>
    <property type="match status" value="1"/>
</dbReference>
<evidence type="ECO:0000256" key="6">
    <source>
        <dbReference type="ARBA" id="ARBA00024481"/>
    </source>
</evidence>
<dbReference type="AlphaFoldDB" id="A0A7M7J8Q3"/>
<keyword evidence="12" id="KW-1185">Reference proteome</keyword>
<feature type="domain" description="RNA 3'-terminal phosphate cyclase" evidence="9">
    <location>
        <begin position="16"/>
        <end position="344"/>
    </location>
</feature>
<organism evidence="11 12">
    <name type="scientific">Varroa destructor</name>
    <name type="common">Honeybee mite</name>
    <dbReference type="NCBI Taxonomy" id="109461"/>
    <lineage>
        <taxon>Eukaryota</taxon>
        <taxon>Metazoa</taxon>
        <taxon>Ecdysozoa</taxon>
        <taxon>Arthropoda</taxon>
        <taxon>Chelicerata</taxon>
        <taxon>Arachnida</taxon>
        <taxon>Acari</taxon>
        <taxon>Parasitiformes</taxon>
        <taxon>Mesostigmata</taxon>
        <taxon>Gamasina</taxon>
        <taxon>Dermanyssoidea</taxon>
        <taxon>Varroidae</taxon>
        <taxon>Varroa</taxon>
    </lineage>
</organism>
<feature type="active site" description="Tele-AMP-histidine intermediate" evidence="7">
    <location>
        <position position="326"/>
    </location>
</feature>
<dbReference type="PANTHER" id="PTHR11096">
    <property type="entry name" value="RNA 3' TERMINAL PHOSPHATE CYCLASE"/>
    <property type="match status" value="1"/>
</dbReference>
<protein>
    <recommendedName>
        <fullName evidence="3">RNA 3'-terminal phosphate cyclase</fullName>
        <ecNumber evidence="2">6.5.1.4</ecNumber>
    </recommendedName>
</protein>